<dbReference type="KEGG" id="cmq:B840_12390"/>
<keyword evidence="2" id="KW-1185">Reference proteome</keyword>
<gene>
    <name evidence="1" type="ORF">B840_12390</name>
</gene>
<dbReference type="RefSeq" id="WP_042622365.1">
    <property type="nucleotide sequence ID" value="NZ_CP007790.1"/>
</dbReference>
<dbReference type="Proteomes" id="UP000031928">
    <property type="component" value="Chromosome"/>
</dbReference>
<name>A0A0B6TZB3_9CORY</name>
<dbReference type="HOGENOM" id="CLU_177601_0_0_11"/>
<reference evidence="1 2" key="1">
    <citation type="submission" date="2014-05" db="EMBL/GenBank/DDBJ databases">
        <title>Complete genome sequence of Corynebacterium marinum DSM 44953.</title>
        <authorList>
            <person name="Schaffert L."/>
            <person name="Albersmeier A."/>
            <person name="Kalinowski J."/>
            <person name="Ruckert C."/>
        </authorList>
    </citation>
    <scope>NUCLEOTIDE SEQUENCE [LARGE SCALE GENOMIC DNA]</scope>
    <source>
        <strain evidence="1 2">DSM 44953</strain>
    </source>
</reference>
<proteinExistence type="predicted"/>
<organism evidence="1 2">
    <name type="scientific">Corynebacterium marinum DSM 44953</name>
    <dbReference type="NCBI Taxonomy" id="1224162"/>
    <lineage>
        <taxon>Bacteria</taxon>
        <taxon>Bacillati</taxon>
        <taxon>Actinomycetota</taxon>
        <taxon>Actinomycetes</taxon>
        <taxon>Mycobacteriales</taxon>
        <taxon>Corynebacteriaceae</taxon>
        <taxon>Corynebacterium</taxon>
    </lineage>
</organism>
<dbReference type="STRING" id="1224162.B840_12390"/>
<dbReference type="EMBL" id="CP007790">
    <property type="protein sequence ID" value="AJK70046.1"/>
    <property type="molecule type" value="Genomic_DNA"/>
</dbReference>
<sequence length="106" mass="11583">MFHVKPNIHVRIELSVPGAGSIIHVAELVEMDPHTCAMIRIIELDPSEIIRGAATQEKSAGMANAPSPVVPHPDTYAEFPDIEHRFLSAEEFEGLWAEAAAAFPEL</sequence>
<protein>
    <submittedName>
        <fullName evidence="1">Uncharacterized protein</fullName>
    </submittedName>
</protein>
<dbReference type="OrthoDB" id="4414653at2"/>
<evidence type="ECO:0000313" key="1">
    <source>
        <dbReference type="EMBL" id="AJK70046.1"/>
    </source>
</evidence>
<dbReference type="AlphaFoldDB" id="A0A0B6TZB3"/>
<evidence type="ECO:0000313" key="2">
    <source>
        <dbReference type="Proteomes" id="UP000031928"/>
    </source>
</evidence>
<accession>A0A0B6TZB3</accession>